<reference evidence="1 2" key="1">
    <citation type="submission" date="2024-08" db="EMBL/GenBank/DDBJ databases">
        <title>Insights into the chromosomal genome structure of Flemingia macrophylla.</title>
        <authorList>
            <person name="Ding Y."/>
            <person name="Zhao Y."/>
            <person name="Bi W."/>
            <person name="Wu M."/>
            <person name="Zhao G."/>
            <person name="Gong Y."/>
            <person name="Li W."/>
            <person name="Zhang P."/>
        </authorList>
    </citation>
    <scope>NUCLEOTIDE SEQUENCE [LARGE SCALE GENOMIC DNA]</scope>
    <source>
        <strain evidence="1">DYQJB</strain>
        <tissue evidence="1">Leaf</tissue>
    </source>
</reference>
<proteinExistence type="predicted"/>
<protein>
    <submittedName>
        <fullName evidence="1">Uncharacterized protein</fullName>
    </submittedName>
</protein>
<evidence type="ECO:0000313" key="2">
    <source>
        <dbReference type="Proteomes" id="UP001603857"/>
    </source>
</evidence>
<dbReference type="AlphaFoldDB" id="A0ABD1LQP7"/>
<evidence type="ECO:0000313" key="1">
    <source>
        <dbReference type="EMBL" id="KAL2325808.1"/>
    </source>
</evidence>
<name>A0ABD1LQP7_9FABA</name>
<accession>A0ABD1LQP7</accession>
<sequence length="251" mass="27541">MATDTSVKTRKVEGKLDALVNLLTQLVVNQKSASVRRWLSNPSSFGARNDAIVIGGVHDVATDTSAETRKVEGKLDALVNLVTQLARRWHPTTSSFGVRNDVILIREVHDVATNTSAETRKVEDKLDALVNLVTQQVVNQKPASVARVCGIRSFNDHHTNQATTAAEAIHLIRKRLPTPSSFGSRNDVIVIRGVHNVARDTYAETRKVEGKLDALVNLVTQQVVNRKPASVARVCCIRSSDDHHANVYPFS</sequence>
<keyword evidence="2" id="KW-1185">Reference proteome</keyword>
<dbReference type="EMBL" id="JBGMDY010000008">
    <property type="protein sequence ID" value="KAL2325808.1"/>
    <property type="molecule type" value="Genomic_DNA"/>
</dbReference>
<dbReference type="Proteomes" id="UP001603857">
    <property type="component" value="Unassembled WGS sequence"/>
</dbReference>
<gene>
    <name evidence="1" type="ORF">Fmac_024866</name>
</gene>
<organism evidence="1 2">
    <name type="scientific">Flemingia macrophylla</name>
    <dbReference type="NCBI Taxonomy" id="520843"/>
    <lineage>
        <taxon>Eukaryota</taxon>
        <taxon>Viridiplantae</taxon>
        <taxon>Streptophyta</taxon>
        <taxon>Embryophyta</taxon>
        <taxon>Tracheophyta</taxon>
        <taxon>Spermatophyta</taxon>
        <taxon>Magnoliopsida</taxon>
        <taxon>eudicotyledons</taxon>
        <taxon>Gunneridae</taxon>
        <taxon>Pentapetalae</taxon>
        <taxon>rosids</taxon>
        <taxon>fabids</taxon>
        <taxon>Fabales</taxon>
        <taxon>Fabaceae</taxon>
        <taxon>Papilionoideae</taxon>
        <taxon>50 kb inversion clade</taxon>
        <taxon>NPAAA clade</taxon>
        <taxon>indigoferoid/millettioid clade</taxon>
        <taxon>Phaseoleae</taxon>
        <taxon>Flemingia</taxon>
    </lineage>
</organism>
<comment type="caution">
    <text evidence="1">The sequence shown here is derived from an EMBL/GenBank/DDBJ whole genome shotgun (WGS) entry which is preliminary data.</text>
</comment>